<dbReference type="GO" id="GO:0045437">
    <property type="term" value="F:uridine nucleosidase activity"/>
    <property type="evidence" value="ECO:0007669"/>
    <property type="project" value="UniProtKB-ARBA"/>
</dbReference>
<dbReference type="InterPro" id="IPR015910">
    <property type="entry name" value="I/U_nuclsd_hydro_CS"/>
</dbReference>
<dbReference type="GO" id="GO:0005829">
    <property type="term" value="C:cytosol"/>
    <property type="evidence" value="ECO:0007669"/>
    <property type="project" value="TreeGrafter"/>
</dbReference>
<name>A0AAW5F5I8_CLOSY</name>
<dbReference type="InterPro" id="IPR001910">
    <property type="entry name" value="Inosine/uridine_hydrolase_dom"/>
</dbReference>
<proteinExistence type="predicted"/>
<evidence type="ECO:0000313" key="5">
    <source>
        <dbReference type="Proteomes" id="UP001203136"/>
    </source>
</evidence>
<keyword evidence="1 4" id="KW-0378">Hydrolase</keyword>
<sequence length="332" mass="36008">MKKHSVIIDCDTGTDDAVAIIAALGSEELDIRAITTVCGNVDLAYTAANTLNLVRMLGFDTPVARGAERPLLRDITQLRASDKEAPGGFGTHGQTGMGNVRLMESSDSFYEKNAVETIYEQAVQCKGELEIIALGPQTNLALALNVYPELKRMIKCIYFMGGAVEGGNSSAVAEFNIFFDPEAAKIVFGSGIPLVMVGLDVTLRAVLSDSDCNGIRGIGTTASDIAADLLDFMRMRRDVYKGEDVVMHDALAVMAICRPEYLRTHDYYVDVECAGTYTYGHTYVQKSTRFSNNMPNCRVALDVDSGAFAAWMKNCIRQCAASGTMDKKVLEA</sequence>
<dbReference type="PANTHER" id="PTHR12304">
    <property type="entry name" value="INOSINE-URIDINE PREFERRING NUCLEOSIDE HYDROLASE"/>
    <property type="match status" value="1"/>
</dbReference>
<accession>A0AAW5F5I8</accession>
<evidence type="ECO:0000256" key="2">
    <source>
        <dbReference type="ARBA" id="ARBA00023295"/>
    </source>
</evidence>
<dbReference type="Pfam" id="PF01156">
    <property type="entry name" value="IU_nuc_hydro"/>
    <property type="match status" value="1"/>
</dbReference>
<dbReference type="Proteomes" id="UP001203136">
    <property type="component" value="Unassembled WGS sequence"/>
</dbReference>
<evidence type="ECO:0000259" key="3">
    <source>
        <dbReference type="Pfam" id="PF01156"/>
    </source>
</evidence>
<reference evidence="4" key="1">
    <citation type="journal article" date="2022" name="Cell Host Microbe">
        <title>Colonization of the live biotherapeutic product VE303 and modulation of the microbiota and metabolites in healthy volunteers.</title>
        <authorList>
            <person name="Dsouza M."/>
            <person name="Menon R."/>
            <person name="Crossette E."/>
            <person name="Bhattarai S.K."/>
            <person name="Schneider J."/>
            <person name="Kim Y.G."/>
            <person name="Reddy S."/>
            <person name="Caballero S."/>
            <person name="Felix C."/>
            <person name="Cornacchione L."/>
            <person name="Hendrickson J."/>
            <person name="Watson A.R."/>
            <person name="Minot S.S."/>
            <person name="Greenfield N."/>
            <person name="Schopf L."/>
            <person name="Szabady R."/>
            <person name="Patarroyo J."/>
            <person name="Smith W."/>
            <person name="Harrison P."/>
            <person name="Kuijper E.J."/>
            <person name="Kelly C.P."/>
            <person name="Olle B."/>
            <person name="Bobilev D."/>
            <person name="Silber J.L."/>
            <person name="Bucci V."/>
            <person name="Roberts B."/>
            <person name="Faith J."/>
            <person name="Norman J.M."/>
        </authorList>
    </citation>
    <scope>NUCLEOTIDE SEQUENCE</scope>
    <source>
        <strain evidence="4">VE303-04</strain>
    </source>
</reference>
<evidence type="ECO:0000256" key="1">
    <source>
        <dbReference type="ARBA" id="ARBA00022801"/>
    </source>
</evidence>
<dbReference type="AlphaFoldDB" id="A0AAW5F5I8"/>
<feature type="domain" description="Inosine/uridine-preferring nucleoside hydrolase" evidence="3">
    <location>
        <begin position="6"/>
        <end position="309"/>
    </location>
</feature>
<keyword evidence="2" id="KW-0326">Glycosidase</keyword>
<dbReference type="PANTHER" id="PTHR12304:SF4">
    <property type="entry name" value="URIDINE NUCLEOSIDASE"/>
    <property type="match status" value="1"/>
</dbReference>
<evidence type="ECO:0000313" key="4">
    <source>
        <dbReference type="EMBL" id="MCK0087179.1"/>
    </source>
</evidence>
<comment type="caution">
    <text evidence="4">The sequence shown here is derived from an EMBL/GenBank/DDBJ whole genome shotgun (WGS) entry which is preliminary data.</text>
</comment>
<protein>
    <submittedName>
        <fullName evidence="4">Nucleoside hydrolase</fullName>
    </submittedName>
</protein>
<dbReference type="EMBL" id="JAINVB010000001">
    <property type="protein sequence ID" value="MCK0087179.1"/>
    <property type="molecule type" value="Genomic_DNA"/>
</dbReference>
<dbReference type="Gene3D" id="3.90.245.10">
    <property type="entry name" value="Ribonucleoside hydrolase-like"/>
    <property type="match status" value="1"/>
</dbReference>
<gene>
    <name evidence="4" type="ORF">K5I21_15110</name>
</gene>
<dbReference type="SUPFAM" id="SSF53590">
    <property type="entry name" value="Nucleoside hydrolase"/>
    <property type="match status" value="1"/>
</dbReference>
<dbReference type="InterPro" id="IPR023186">
    <property type="entry name" value="IUNH"/>
</dbReference>
<dbReference type="RefSeq" id="WP_003501671.1">
    <property type="nucleotide sequence ID" value="NZ_CP125623.1"/>
</dbReference>
<dbReference type="PROSITE" id="PS01247">
    <property type="entry name" value="IUNH"/>
    <property type="match status" value="1"/>
</dbReference>
<dbReference type="GO" id="GO:0006152">
    <property type="term" value="P:purine nucleoside catabolic process"/>
    <property type="evidence" value="ECO:0007669"/>
    <property type="project" value="TreeGrafter"/>
</dbReference>
<dbReference type="GO" id="GO:0008477">
    <property type="term" value="F:purine nucleosidase activity"/>
    <property type="evidence" value="ECO:0007669"/>
    <property type="project" value="TreeGrafter"/>
</dbReference>
<organism evidence="4 5">
    <name type="scientific">Clostridium symbiosum</name>
    <name type="common">Bacteroides symbiosus</name>
    <dbReference type="NCBI Taxonomy" id="1512"/>
    <lineage>
        <taxon>Bacteria</taxon>
        <taxon>Bacillati</taxon>
        <taxon>Bacillota</taxon>
        <taxon>Clostridia</taxon>
        <taxon>Lachnospirales</taxon>
        <taxon>Lachnospiraceae</taxon>
        <taxon>Otoolea</taxon>
    </lineage>
</organism>
<dbReference type="InterPro" id="IPR036452">
    <property type="entry name" value="Ribo_hydro-like"/>
</dbReference>